<feature type="region of interest" description="Disordered" evidence="1">
    <location>
        <begin position="36"/>
        <end position="58"/>
    </location>
</feature>
<evidence type="ECO:0000256" key="2">
    <source>
        <dbReference type="SAM" id="SignalP"/>
    </source>
</evidence>
<gene>
    <name evidence="3" type="ORF">A2994_02160</name>
</gene>
<dbReference type="PROSITE" id="PS51257">
    <property type="entry name" value="PROKAR_LIPOPROTEIN"/>
    <property type="match status" value="1"/>
</dbReference>
<accession>A0A1F4PNZ1</accession>
<comment type="caution">
    <text evidence="3">The sequence shown here is derived from an EMBL/GenBank/DDBJ whole genome shotgun (WGS) entry which is preliminary data.</text>
</comment>
<feature type="chain" id="PRO_5009513312" description="PepSY domain-containing protein" evidence="2">
    <location>
        <begin position="23"/>
        <end position="235"/>
    </location>
</feature>
<dbReference type="Proteomes" id="UP000179010">
    <property type="component" value="Unassembled WGS sequence"/>
</dbReference>
<dbReference type="STRING" id="1798539.A2994_02160"/>
<keyword evidence="2" id="KW-0732">Signal</keyword>
<proteinExistence type="predicted"/>
<evidence type="ECO:0008006" key="5">
    <source>
        <dbReference type="Google" id="ProtNLM"/>
    </source>
</evidence>
<feature type="compositionally biased region" description="Polar residues" evidence="1">
    <location>
        <begin position="38"/>
        <end position="51"/>
    </location>
</feature>
<name>A0A1F4PNZ1_UNCK3</name>
<protein>
    <recommendedName>
        <fullName evidence="5">PepSY domain-containing protein</fullName>
    </recommendedName>
</protein>
<evidence type="ECO:0000313" key="3">
    <source>
        <dbReference type="EMBL" id="OGB85407.1"/>
    </source>
</evidence>
<evidence type="ECO:0000313" key="4">
    <source>
        <dbReference type="Proteomes" id="UP000179010"/>
    </source>
</evidence>
<dbReference type="EMBL" id="METE01000004">
    <property type="protein sequence ID" value="OGB85407.1"/>
    <property type="molecule type" value="Genomic_DNA"/>
</dbReference>
<organism evidence="3 4">
    <name type="scientific">candidate division Kazan bacterium RIFCSPLOWO2_01_FULL_48_13</name>
    <dbReference type="NCBI Taxonomy" id="1798539"/>
    <lineage>
        <taxon>Bacteria</taxon>
        <taxon>Bacteria division Kazan-3B-28</taxon>
    </lineage>
</organism>
<evidence type="ECO:0000256" key="1">
    <source>
        <dbReference type="SAM" id="MobiDB-lite"/>
    </source>
</evidence>
<sequence length="235" mass="26003">MVKRKWLVWGLIGAAFLMTLSAAGCQRRAIDNTDDSIDNSLSNTPTNQNPDFTAYPGTTAPESGLADSTVIHPQLLRENKEATDFIRLIQPDAILVLVSSKYINSLSNTFGLSTNYYIYSSVSKPDYYFLVNVPRNNLDPMKRFLMPIQDFELDFSVLDIPAEYWKINYAKALQLAEAQGGASFRAQHKTFEASIILARPAGKQLNWFITYKATDASGAKFQAQVDAGSGAVTIV</sequence>
<dbReference type="AlphaFoldDB" id="A0A1F4PNZ1"/>
<reference evidence="3 4" key="1">
    <citation type="journal article" date="2016" name="Nat. Commun.">
        <title>Thousands of microbial genomes shed light on interconnected biogeochemical processes in an aquifer system.</title>
        <authorList>
            <person name="Anantharaman K."/>
            <person name="Brown C.T."/>
            <person name="Hug L.A."/>
            <person name="Sharon I."/>
            <person name="Castelle C.J."/>
            <person name="Probst A.J."/>
            <person name="Thomas B.C."/>
            <person name="Singh A."/>
            <person name="Wilkins M.J."/>
            <person name="Karaoz U."/>
            <person name="Brodie E.L."/>
            <person name="Williams K.H."/>
            <person name="Hubbard S.S."/>
            <person name="Banfield J.F."/>
        </authorList>
    </citation>
    <scope>NUCLEOTIDE SEQUENCE [LARGE SCALE GENOMIC DNA]</scope>
</reference>
<feature type="signal peptide" evidence="2">
    <location>
        <begin position="1"/>
        <end position="22"/>
    </location>
</feature>